<dbReference type="AlphaFoldDB" id="A0AAV4CHX5"/>
<accession>A0AAV4CHX5</accession>
<gene>
    <name evidence="1" type="ORF">PoB_005766000</name>
</gene>
<dbReference type="EMBL" id="BLXT01006360">
    <property type="protein sequence ID" value="GFO31155.1"/>
    <property type="molecule type" value="Genomic_DNA"/>
</dbReference>
<comment type="caution">
    <text evidence="1">The sequence shown here is derived from an EMBL/GenBank/DDBJ whole genome shotgun (WGS) entry which is preliminary data.</text>
</comment>
<organism evidence="1 2">
    <name type="scientific">Plakobranchus ocellatus</name>
    <dbReference type="NCBI Taxonomy" id="259542"/>
    <lineage>
        <taxon>Eukaryota</taxon>
        <taxon>Metazoa</taxon>
        <taxon>Spiralia</taxon>
        <taxon>Lophotrochozoa</taxon>
        <taxon>Mollusca</taxon>
        <taxon>Gastropoda</taxon>
        <taxon>Heterobranchia</taxon>
        <taxon>Euthyneura</taxon>
        <taxon>Panpulmonata</taxon>
        <taxon>Sacoglossa</taxon>
        <taxon>Placobranchoidea</taxon>
        <taxon>Plakobranchidae</taxon>
        <taxon>Plakobranchus</taxon>
    </lineage>
</organism>
<proteinExistence type="predicted"/>
<evidence type="ECO:0000313" key="2">
    <source>
        <dbReference type="Proteomes" id="UP000735302"/>
    </source>
</evidence>
<reference evidence="1 2" key="1">
    <citation type="journal article" date="2021" name="Elife">
        <title>Chloroplast acquisition without the gene transfer in kleptoplastic sea slugs, Plakobranchus ocellatus.</title>
        <authorList>
            <person name="Maeda T."/>
            <person name="Takahashi S."/>
            <person name="Yoshida T."/>
            <person name="Shimamura S."/>
            <person name="Takaki Y."/>
            <person name="Nagai Y."/>
            <person name="Toyoda A."/>
            <person name="Suzuki Y."/>
            <person name="Arimoto A."/>
            <person name="Ishii H."/>
            <person name="Satoh N."/>
            <person name="Nishiyama T."/>
            <person name="Hasebe M."/>
            <person name="Maruyama T."/>
            <person name="Minagawa J."/>
            <person name="Obokata J."/>
            <person name="Shigenobu S."/>
        </authorList>
    </citation>
    <scope>NUCLEOTIDE SEQUENCE [LARGE SCALE GENOMIC DNA]</scope>
</reference>
<keyword evidence="2" id="KW-1185">Reference proteome</keyword>
<evidence type="ECO:0000313" key="1">
    <source>
        <dbReference type="EMBL" id="GFO31155.1"/>
    </source>
</evidence>
<dbReference type="Proteomes" id="UP000735302">
    <property type="component" value="Unassembled WGS sequence"/>
</dbReference>
<sequence length="92" mass="10538">MSYPAGLWSGSTAWLVQLEKRYLRTVLRMDSLVSPAREVVYEDCVEDGQSDWLVQLEKWYMRTVVRMDSLVGPAREVVYEVCGEDGQSGWSS</sequence>
<protein>
    <submittedName>
        <fullName evidence="1">Uncharacterized protein</fullName>
    </submittedName>
</protein>
<name>A0AAV4CHX5_9GAST</name>